<dbReference type="RefSeq" id="WP_218096179.1">
    <property type="nucleotide sequence ID" value="NZ_CAJVAS010000070.1"/>
</dbReference>
<organism evidence="2 3">
    <name type="scientific">Paenibacillus solanacearum</name>
    <dbReference type="NCBI Taxonomy" id="2048548"/>
    <lineage>
        <taxon>Bacteria</taxon>
        <taxon>Bacillati</taxon>
        <taxon>Bacillota</taxon>
        <taxon>Bacilli</taxon>
        <taxon>Bacillales</taxon>
        <taxon>Paenibacillaceae</taxon>
        <taxon>Paenibacillus</taxon>
    </lineage>
</organism>
<keyword evidence="3" id="KW-1185">Reference proteome</keyword>
<feature type="transmembrane region" description="Helical" evidence="1">
    <location>
        <begin position="101"/>
        <end position="120"/>
    </location>
</feature>
<proteinExistence type="predicted"/>
<name>A0A916NLW6_9BACL</name>
<comment type="caution">
    <text evidence="2">The sequence shown here is derived from an EMBL/GenBank/DDBJ whole genome shotgun (WGS) entry which is preliminary data.</text>
</comment>
<accession>A0A916NLW6</accession>
<evidence type="ECO:0000313" key="3">
    <source>
        <dbReference type="Proteomes" id="UP000693672"/>
    </source>
</evidence>
<dbReference type="EMBL" id="CAJVAS010000070">
    <property type="protein sequence ID" value="CAG7652424.1"/>
    <property type="molecule type" value="Genomic_DNA"/>
</dbReference>
<evidence type="ECO:0000313" key="2">
    <source>
        <dbReference type="EMBL" id="CAG7652424.1"/>
    </source>
</evidence>
<keyword evidence="1" id="KW-0472">Membrane</keyword>
<reference evidence="2" key="1">
    <citation type="submission" date="2021-06" db="EMBL/GenBank/DDBJ databases">
        <authorList>
            <person name="Criscuolo A."/>
        </authorList>
    </citation>
    <scope>NUCLEOTIDE SEQUENCE</scope>
    <source>
        <strain evidence="2">CIP111600</strain>
    </source>
</reference>
<evidence type="ECO:0008006" key="4">
    <source>
        <dbReference type="Google" id="ProtNLM"/>
    </source>
</evidence>
<dbReference type="AlphaFoldDB" id="A0A916NLW6"/>
<keyword evidence="1" id="KW-0812">Transmembrane</keyword>
<evidence type="ECO:0000256" key="1">
    <source>
        <dbReference type="SAM" id="Phobius"/>
    </source>
</evidence>
<keyword evidence="1" id="KW-1133">Transmembrane helix</keyword>
<gene>
    <name evidence="2" type="ORF">PAESOLCIP111_06532</name>
</gene>
<dbReference type="Proteomes" id="UP000693672">
    <property type="component" value="Unassembled WGS sequence"/>
</dbReference>
<sequence>MTHIPLEHWKQYVEDALAPAERERYETHLAVCDLCLEQYMLCLEQAEGLPLPVDEAAFADIAMDRFDALWNVSQEQEREKAPQALPAVKRDVRLPLLHHPFFHYAVAAVITLILMGSGAFQTITRPITHIEPGSANAAEPADTPYSKIIMNHTLGLLDSIQPKRERGSTP</sequence>
<protein>
    <recommendedName>
        <fullName evidence="4">Zinc-finger domain-containing protein</fullName>
    </recommendedName>
</protein>